<accession>A0A0F9I5E7</accession>
<dbReference type="EMBL" id="LAZR01015043">
    <property type="protein sequence ID" value="KKM14889.1"/>
    <property type="molecule type" value="Genomic_DNA"/>
</dbReference>
<comment type="caution">
    <text evidence="2">The sequence shown here is derived from an EMBL/GenBank/DDBJ whole genome shotgun (WGS) entry which is preliminary data.</text>
</comment>
<evidence type="ECO:0000313" key="2">
    <source>
        <dbReference type="EMBL" id="KKM14889.1"/>
    </source>
</evidence>
<organism evidence="2">
    <name type="scientific">marine sediment metagenome</name>
    <dbReference type="NCBI Taxonomy" id="412755"/>
    <lineage>
        <taxon>unclassified sequences</taxon>
        <taxon>metagenomes</taxon>
        <taxon>ecological metagenomes</taxon>
    </lineage>
</organism>
<dbReference type="AlphaFoldDB" id="A0A0F9I5E7"/>
<evidence type="ECO:0000256" key="1">
    <source>
        <dbReference type="SAM" id="MobiDB-lite"/>
    </source>
</evidence>
<proteinExistence type="predicted"/>
<feature type="region of interest" description="Disordered" evidence="1">
    <location>
        <begin position="1"/>
        <end position="30"/>
    </location>
</feature>
<protein>
    <submittedName>
        <fullName evidence="2">Uncharacterized protein</fullName>
    </submittedName>
</protein>
<sequence>MGDPFGKTLRDLRAEPEVPDSENPFSRTLRGPVGGSIGDFGLPDGGTPAGAAFIEGIKRGVLTPFQVFRAGTKEDEIDSDHPIARTLGEFGGILVSFVPLFKATSIAMRGFGLTARLAPNVARTVEGATAFGLFEAGAAEEFKDIPEEFLKGAAIGATFEIGLIGLARAFRGPLPKPPGARVNPDGARLENAIIPNNAATEEELLSRVVALAGKDVRPTEVAATLIAEHSTAGIGIVPAITNPREFTRFVRRTLPDMNVVIRETEPGVSEALLFRQLTPKQVGQFRGTGLVPGTEVIHNGVSKELLSQSRETLVLRGPTGLIERAT</sequence>
<feature type="non-terminal residue" evidence="2">
    <location>
        <position position="326"/>
    </location>
</feature>
<gene>
    <name evidence="2" type="ORF">LCGC14_1701550</name>
</gene>
<reference evidence="2" key="1">
    <citation type="journal article" date="2015" name="Nature">
        <title>Complex archaea that bridge the gap between prokaryotes and eukaryotes.</title>
        <authorList>
            <person name="Spang A."/>
            <person name="Saw J.H."/>
            <person name="Jorgensen S.L."/>
            <person name="Zaremba-Niedzwiedzka K."/>
            <person name="Martijn J."/>
            <person name="Lind A.E."/>
            <person name="van Eijk R."/>
            <person name="Schleper C."/>
            <person name="Guy L."/>
            <person name="Ettema T.J."/>
        </authorList>
    </citation>
    <scope>NUCLEOTIDE SEQUENCE</scope>
</reference>
<name>A0A0F9I5E7_9ZZZZ</name>